<dbReference type="EMBL" id="BSXT01001992">
    <property type="protein sequence ID" value="GMF46608.1"/>
    <property type="molecule type" value="Genomic_DNA"/>
</dbReference>
<reference evidence="2" key="1">
    <citation type="submission" date="2023-04" db="EMBL/GenBank/DDBJ databases">
        <title>Phytophthora fragariaefolia NBRC 109709.</title>
        <authorList>
            <person name="Ichikawa N."/>
            <person name="Sato H."/>
            <person name="Tonouchi N."/>
        </authorList>
    </citation>
    <scope>NUCLEOTIDE SEQUENCE</scope>
    <source>
        <strain evidence="2">NBRC 109709</strain>
    </source>
</reference>
<evidence type="ECO:0000256" key="1">
    <source>
        <dbReference type="SAM" id="MobiDB-lite"/>
    </source>
</evidence>
<dbReference type="AlphaFoldDB" id="A0A9W7CXS0"/>
<feature type="compositionally biased region" description="Acidic residues" evidence="1">
    <location>
        <begin position="63"/>
        <end position="73"/>
    </location>
</feature>
<keyword evidence="3" id="KW-1185">Reference proteome</keyword>
<name>A0A9W7CXS0_9STRA</name>
<accession>A0A9W7CXS0</accession>
<feature type="region of interest" description="Disordered" evidence="1">
    <location>
        <begin position="1"/>
        <end position="97"/>
    </location>
</feature>
<protein>
    <submittedName>
        <fullName evidence="2">Unnamed protein product</fullName>
    </submittedName>
</protein>
<comment type="caution">
    <text evidence="2">The sequence shown here is derived from an EMBL/GenBank/DDBJ whole genome shotgun (WGS) entry which is preliminary data.</text>
</comment>
<evidence type="ECO:0000313" key="3">
    <source>
        <dbReference type="Proteomes" id="UP001165121"/>
    </source>
</evidence>
<proteinExistence type="predicted"/>
<feature type="compositionally biased region" description="Acidic residues" evidence="1">
    <location>
        <begin position="30"/>
        <end position="41"/>
    </location>
</feature>
<organism evidence="2 3">
    <name type="scientific">Phytophthora fragariaefolia</name>
    <dbReference type="NCBI Taxonomy" id="1490495"/>
    <lineage>
        <taxon>Eukaryota</taxon>
        <taxon>Sar</taxon>
        <taxon>Stramenopiles</taxon>
        <taxon>Oomycota</taxon>
        <taxon>Peronosporomycetes</taxon>
        <taxon>Peronosporales</taxon>
        <taxon>Peronosporaceae</taxon>
        <taxon>Phytophthora</taxon>
    </lineage>
</organism>
<gene>
    <name evidence="2" type="ORF">Pfra01_001722400</name>
</gene>
<feature type="compositionally biased region" description="Basic and acidic residues" evidence="1">
    <location>
        <begin position="77"/>
        <end position="97"/>
    </location>
</feature>
<dbReference type="OrthoDB" id="123256at2759"/>
<evidence type="ECO:0000313" key="2">
    <source>
        <dbReference type="EMBL" id="GMF46608.1"/>
    </source>
</evidence>
<dbReference type="Proteomes" id="UP001165121">
    <property type="component" value="Unassembled WGS sequence"/>
</dbReference>
<sequence length="97" mass="10544">MGDVEVATTTVEADEAPCPTSTDDVLNSDVEGDAESEDWYTETESVANQHDEEPNAVDQSPEFIDEDAEEFDSSSEAFDRRGVLAARKDTGKAERVA</sequence>